<name>A0A2U8E4F4_9BACT</name>
<evidence type="ECO:0000313" key="1">
    <source>
        <dbReference type="EMBL" id="AWI09799.1"/>
    </source>
</evidence>
<sequence length="92" mass="10144">MRFEVRWHVARQRGDGIAARRWPEGLIAAGLPAQRAGAITKQSGDTALSDLRIFHCAQKRCRRAGVIRADESMIKNHLEKWGKLGGASPPNA</sequence>
<proteinExistence type="predicted"/>
<dbReference type="Proteomes" id="UP000244896">
    <property type="component" value="Chromosome"/>
</dbReference>
<accession>A0A2U8E4F4</accession>
<dbReference type="EMBL" id="CP023004">
    <property type="protein sequence ID" value="AWI09799.1"/>
    <property type="molecule type" value="Genomic_DNA"/>
</dbReference>
<organism evidence="1 2">
    <name type="scientific">Ereboglobus luteus</name>
    <dbReference type="NCBI Taxonomy" id="1796921"/>
    <lineage>
        <taxon>Bacteria</taxon>
        <taxon>Pseudomonadati</taxon>
        <taxon>Verrucomicrobiota</taxon>
        <taxon>Opitutia</taxon>
        <taxon>Opitutales</taxon>
        <taxon>Opitutaceae</taxon>
        <taxon>Ereboglobus</taxon>
    </lineage>
</organism>
<reference evidence="1 2" key="1">
    <citation type="journal article" date="2018" name="Syst. Appl. Microbiol.">
        <title>Ereboglobus luteus gen. nov. sp. nov. from cockroach guts, and new insights into the oxygen relationship of the genera Opitutus and Didymococcus (Verrucomicrobia: Opitutaceae).</title>
        <authorList>
            <person name="Tegtmeier D."/>
            <person name="Belitz A."/>
            <person name="Radek R."/>
            <person name="Heimerl T."/>
            <person name="Brune A."/>
        </authorList>
    </citation>
    <scope>NUCLEOTIDE SEQUENCE [LARGE SCALE GENOMIC DNA]</scope>
    <source>
        <strain evidence="1 2">Ho45</strain>
    </source>
</reference>
<gene>
    <name evidence="1" type="ORF">CKA38_11545</name>
</gene>
<dbReference type="AlphaFoldDB" id="A0A2U8E4F4"/>
<evidence type="ECO:0000313" key="2">
    <source>
        <dbReference type="Proteomes" id="UP000244896"/>
    </source>
</evidence>
<keyword evidence="2" id="KW-1185">Reference proteome</keyword>
<dbReference type="KEGG" id="elut:CKA38_11545"/>
<protein>
    <submittedName>
        <fullName evidence="1">Uncharacterized protein</fullName>
    </submittedName>
</protein>